<evidence type="ECO:0000313" key="4">
    <source>
        <dbReference type="WBParaSite" id="BTMF_0000298301-mRNA-1"/>
    </source>
</evidence>
<protein>
    <submittedName>
        <fullName evidence="4">Neur_chan_memb domain-containing protein</fullName>
    </submittedName>
</protein>
<proteinExistence type="predicted"/>
<reference evidence="4" key="1">
    <citation type="submission" date="2017-02" db="UniProtKB">
        <authorList>
            <consortium name="WormBaseParasite"/>
        </authorList>
    </citation>
    <scope>IDENTIFICATION</scope>
</reference>
<name>A0A0R3Q9H5_9BILA</name>
<keyword evidence="1" id="KW-1133">Transmembrane helix</keyword>
<gene>
    <name evidence="2" type="ORF">BTMF_LOCUS2307</name>
</gene>
<dbReference type="AlphaFoldDB" id="A0A0R3Q9H5"/>
<evidence type="ECO:0000256" key="1">
    <source>
        <dbReference type="SAM" id="Phobius"/>
    </source>
</evidence>
<keyword evidence="3" id="KW-1185">Reference proteome</keyword>
<keyword evidence="1" id="KW-0472">Membrane</keyword>
<dbReference type="Proteomes" id="UP000280834">
    <property type="component" value="Unassembled WGS sequence"/>
</dbReference>
<accession>A0A0R3Q9H5</accession>
<evidence type="ECO:0000313" key="3">
    <source>
        <dbReference type="Proteomes" id="UP000280834"/>
    </source>
</evidence>
<keyword evidence="1" id="KW-0812">Transmembrane</keyword>
<reference evidence="2 3" key="2">
    <citation type="submission" date="2018-11" db="EMBL/GenBank/DDBJ databases">
        <authorList>
            <consortium name="Pathogen Informatics"/>
        </authorList>
    </citation>
    <scope>NUCLEOTIDE SEQUENCE [LARGE SCALE GENOMIC DNA]</scope>
</reference>
<feature type="transmembrane region" description="Helical" evidence="1">
    <location>
        <begin position="6"/>
        <end position="24"/>
    </location>
</feature>
<dbReference type="WBParaSite" id="BTMF_0000298301-mRNA-1">
    <property type="protein sequence ID" value="BTMF_0000298301-mRNA-1"/>
    <property type="gene ID" value="BTMF_0000298301"/>
</dbReference>
<organism evidence="4">
    <name type="scientific">Brugia timori</name>
    <dbReference type="NCBI Taxonomy" id="42155"/>
    <lineage>
        <taxon>Eukaryota</taxon>
        <taxon>Metazoa</taxon>
        <taxon>Ecdysozoa</taxon>
        <taxon>Nematoda</taxon>
        <taxon>Chromadorea</taxon>
        <taxon>Rhabditida</taxon>
        <taxon>Spirurina</taxon>
        <taxon>Spiruromorpha</taxon>
        <taxon>Filarioidea</taxon>
        <taxon>Onchocercidae</taxon>
        <taxon>Brugia</taxon>
    </lineage>
</organism>
<dbReference type="EMBL" id="UZAG01001866">
    <property type="protein sequence ID" value="VDO12271.1"/>
    <property type="molecule type" value="Genomic_DNA"/>
</dbReference>
<sequence>MSFATSVDYGLVSLIAMMWSMYVVPMMINKRTIKISG</sequence>
<evidence type="ECO:0000313" key="2">
    <source>
        <dbReference type="EMBL" id="VDO12271.1"/>
    </source>
</evidence>